<evidence type="ECO:0008006" key="3">
    <source>
        <dbReference type="Google" id="ProtNLM"/>
    </source>
</evidence>
<sequence>MSESGADVLRGMKLPPPRFLNAPMSAKLQTVLGYKHLQTFFPTLTRLFRINKFQSENVWFDTKWRINEIISTGAVGNCRVSLEKNIIDCSSQEFSEVPAYMKVTHLLDPTQWMRGKYSLPKESGLPWHSRTWAHAWHKLQDPWNQAYVETIASYALGKLREEDISPHFNEFYGAFCARANTYRYNLNDDFSSFRNERWFWSGKERGLYSLIVKDSDSPGSAVPPHILEELLTAPSLSDSEGSELSEMDGDAGGELESLDTASFDTEEGEEEEEEEEEDEDDKDQYTVYAEMKDFPVMLILTEENKNTMDYLFEEDVLDAKPGTERWESYWSAWIFQIIAGCSVMQHIFGMTHNDLHTNNIVWVETEKEFLYYKNAAGTFWKVPTFGKIFRIIDFGRSIFTINGTMFVSDDFRPGNDADGQYEFKPLTAKPKEEVLPNPSFDLARLAVSLFEGLFPCRPDEAASKKILSEEEGLVVRETVSPLYNCLWMWMLDDNECNILMDPDGSEKYPDFYLYKHIAAKVHGAVPSKQFQKAPFSQFITKEAVEGKVYSLFC</sequence>
<feature type="region of interest" description="Disordered" evidence="1">
    <location>
        <begin position="234"/>
        <end position="283"/>
    </location>
</feature>
<accession>A0A6C0BKI4</accession>
<evidence type="ECO:0000313" key="2">
    <source>
        <dbReference type="EMBL" id="QHS91918.1"/>
    </source>
</evidence>
<dbReference type="AlphaFoldDB" id="A0A6C0BKI4"/>
<feature type="compositionally biased region" description="Acidic residues" evidence="1">
    <location>
        <begin position="240"/>
        <end position="257"/>
    </location>
</feature>
<organism evidence="2">
    <name type="scientific">viral metagenome</name>
    <dbReference type="NCBI Taxonomy" id="1070528"/>
    <lineage>
        <taxon>unclassified sequences</taxon>
        <taxon>metagenomes</taxon>
        <taxon>organismal metagenomes</taxon>
    </lineage>
</organism>
<name>A0A6C0BKI4_9ZZZZ</name>
<proteinExistence type="predicted"/>
<protein>
    <recommendedName>
        <fullName evidence="3">Protein kinase domain-containing protein</fullName>
    </recommendedName>
</protein>
<reference evidence="2" key="1">
    <citation type="journal article" date="2020" name="Nature">
        <title>Giant virus diversity and host interactions through global metagenomics.</title>
        <authorList>
            <person name="Schulz F."/>
            <person name="Roux S."/>
            <person name="Paez-Espino D."/>
            <person name="Jungbluth S."/>
            <person name="Walsh D.A."/>
            <person name="Denef V.J."/>
            <person name="McMahon K.D."/>
            <person name="Konstantinidis K.T."/>
            <person name="Eloe-Fadrosh E.A."/>
            <person name="Kyrpides N.C."/>
            <person name="Woyke T."/>
        </authorList>
    </citation>
    <scope>NUCLEOTIDE SEQUENCE</scope>
    <source>
        <strain evidence="2">GVMAG-M-3300013285-6</strain>
    </source>
</reference>
<evidence type="ECO:0000256" key="1">
    <source>
        <dbReference type="SAM" id="MobiDB-lite"/>
    </source>
</evidence>
<dbReference type="Gene3D" id="1.10.510.10">
    <property type="entry name" value="Transferase(Phosphotransferase) domain 1"/>
    <property type="match status" value="1"/>
</dbReference>
<feature type="compositionally biased region" description="Acidic residues" evidence="1">
    <location>
        <begin position="264"/>
        <end position="282"/>
    </location>
</feature>
<dbReference type="EMBL" id="MN739166">
    <property type="protein sequence ID" value="QHS91918.1"/>
    <property type="molecule type" value="Genomic_DNA"/>
</dbReference>